<feature type="transmembrane region" description="Helical" evidence="8">
    <location>
        <begin position="291"/>
        <end position="312"/>
    </location>
</feature>
<dbReference type="AlphaFoldDB" id="A0A3S3DZZ3"/>
<reference evidence="10 11" key="1">
    <citation type="submission" date="2018-11" db="EMBL/GenBank/DDBJ databases">
        <title>Rhodococcus spongicola sp. nov. and Rhodococcus xishaensis sp. nov. from marine sponges.</title>
        <authorList>
            <person name="Li L."/>
            <person name="Lin H.W."/>
        </authorList>
    </citation>
    <scope>NUCLEOTIDE SEQUENCE [LARGE SCALE GENOMIC DNA]</scope>
    <source>
        <strain evidence="10 11">LHW51113</strain>
    </source>
</reference>
<dbReference type="PANTHER" id="PTHR43731">
    <property type="entry name" value="RHOMBOID PROTEASE"/>
    <property type="match status" value="1"/>
</dbReference>
<comment type="caution">
    <text evidence="10">The sequence shown here is derived from an EMBL/GenBank/DDBJ whole genome shotgun (WGS) entry which is preliminary data.</text>
</comment>
<dbReference type="GO" id="GO:0006508">
    <property type="term" value="P:proteolysis"/>
    <property type="evidence" value="ECO:0007669"/>
    <property type="project" value="UniProtKB-KW"/>
</dbReference>
<evidence type="ECO:0000256" key="8">
    <source>
        <dbReference type="SAM" id="Phobius"/>
    </source>
</evidence>
<organism evidence="10 11">
    <name type="scientific">Rhodococcus xishaensis</name>
    <dbReference type="NCBI Taxonomy" id="2487364"/>
    <lineage>
        <taxon>Bacteria</taxon>
        <taxon>Bacillati</taxon>
        <taxon>Actinomycetota</taxon>
        <taxon>Actinomycetes</taxon>
        <taxon>Mycobacteriales</taxon>
        <taxon>Nocardiaceae</taxon>
        <taxon>Rhodococcus</taxon>
    </lineage>
</organism>
<feature type="transmembrane region" description="Helical" evidence="8">
    <location>
        <begin position="183"/>
        <end position="201"/>
    </location>
</feature>
<feature type="transmembrane region" description="Helical" evidence="8">
    <location>
        <begin position="152"/>
        <end position="171"/>
    </location>
</feature>
<evidence type="ECO:0000256" key="2">
    <source>
        <dbReference type="ARBA" id="ARBA00009045"/>
    </source>
</evidence>
<comment type="similarity">
    <text evidence="2">Belongs to the peptidase S54 family.</text>
</comment>
<dbReference type="Proteomes" id="UP000283479">
    <property type="component" value="Unassembled WGS sequence"/>
</dbReference>
<evidence type="ECO:0000256" key="6">
    <source>
        <dbReference type="ARBA" id="ARBA00023136"/>
    </source>
</evidence>
<gene>
    <name evidence="10" type="ORF">EGT50_11680</name>
</gene>
<comment type="subcellular location">
    <subcellularLocation>
        <location evidence="1">Membrane</location>
        <topology evidence="1">Multi-pass membrane protein</topology>
    </subcellularLocation>
</comment>
<evidence type="ECO:0000259" key="9">
    <source>
        <dbReference type="Pfam" id="PF01694"/>
    </source>
</evidence>
<keyword evidence="4" id="KW-0378">Hydrolase</keyword>
<sequence length="321" mass="33119">MTNPGWGGAASEGTPPPQSRCARHPDRPTVLSCSRCGRPACPDCLRSAPVGHQCVDCVAAGRRDRPSARTVAGATMRSGSPMPVVTYALIALNVLFFAVTAIQAGSLMNNGAGVVNRFTGAATFDSSLFGHLVLDPLAVAQGEWYRIVGSGFLHFGLIHLAINMLVLWILGRDTEMVLGRSRYLAVYLVALLGGSASALAFESLGAFTAGASGAIFGIMGAQAVLLVRMRRSAGPVLTIIGFNIVISLTVPGISLWGHLGGLVAGAAATAVLVYAPTGQRTPADVARARQLGWAGIAAIGVLVVGVIALRVVGLRDQLNIA</sequence>
<evidence type="ECO:0000313" key="11">
    <source>
        <dbReference type="Proteomes" id="UP000283479"/>
    </source>
</evidence>
<name>A0A3S3DZZ3_9NOCA</name>
<dbReference type="Pfam" id="PF01694">
    <property type="entry name" value="Rhomboid"/>
    <property type="match status" value="1"/>
</dbReference>
<feature type="compositionally biased region" description="Gly residues" evidence="7">
    <location>
        <begin position="1"/>
        <end position="10"/>
    </location>
</feature>
<feature type="region of interest" description="Disordered" evidence="7">
    <location>
        <begin position="1"/>
        <end position="24"/>
    </location>
</feature>
<keyword evidence="5 8" id="KW-1133">Transmembrane helix</keyword>
<keyword evidence="6 8" id="KW-0472">Membrane</keyword>
<dbReference type="EMBL" id="RKLO01000004">
    <property type="protein sequence ID" value="RVW02074.1"/>
    <property type="molecule type" value="Genomic_DNA"/>
</dbReference>
<keyword evidence="11" id="KW-1185">Reference proteome</keyword>
<dbReference type="InterPro" id="IPR050925">
    <property type="entry name" value="Rhomboid_protease_S54"/>
</dbReference>
<feature type="transmembrane region" description="Helical" evidence="8">
    <location>
        <begin position="234"/>
        <end position="253"/>
    </location>
</feature>
<dbReference type="InterPro" id="IPR022764">
    <property type="entry name" value="Peptidase_S54_rhomboid_dom"/>
</dbReference>
<dbReference type="SUPFAM" id="SSF144091">
    <property type="entry name" value="Rhomboid-like"/>
    <property type="match status" value="1"/>
</dbReference>
<dbReference type="OrthoDB" id="9807874at2"/>
<keyword evidence="3 8" id="KW-0812">Transmembrane</keyword>
<evidence type="ECO:0000256" key="3">
    <source>
        <dbReference type="ARBA" id="ARBA00022692"/>
    </source>
</evidence>
<keyword evidence="10" id="KW-0645">Protease</keyword>
<dbReference type="GO" id="GO:0016020">
    <property type="term" value="C:membrane"/>
    <property type="evidence" value="ECO:0007669"/>
    <property type="project" value="UniProtKB-SubCell"/>
</dbReference>
<dbReference type="PANTHER" id="PTHR43731:SF14">
    <property type="entry name" value="PRESENILIN-ASSOCIATED RHOMBOID-LIKE PROTEIN, MITOCHONDRIAL"/>
    <property type="match status" value="1"/>
</dbReference>
<protein>
    <submittedName>
        <fullName evidence="10">Rhomboid family intramembrane serine protease</fullName>
    </submittedName>
</protein>
<dbReference type="SUPFAM" id="SSF57845">
    <property type="entry name" value="B-box zinc-binding domain"/>
    <property type="match status" value="1"/>
</dbReference>
<dbReference type="InterPro" id="IPR035952">
    <property type="entry name" value="Rhomboid-like_sf"/>
</dbReference>
<feature type="domain" description="Peptidase S54 rhomboid" evidence="9">
    <location>
        <begin position="142"/>
        <end position="273"/>
    </location>
</feature>
<feature type="transmembrane region" description="Helical" evidence="8">
    <location>
        <begin position="207"/>
        <end position="227"/>
    </location>
</feature>
<feature type="transmembrane region" description="Helical" evidence="8">
    <location>
        <begin position="259"/>
        <end position="279"/>
    </location>
</feature>
<accession>A0A3S3DZZ3</accession>
<evidence type="ECO:0000256" key="4">
    <source>
        <dbReference type="ARBA" id="ARBA00022801"/>
    </source>
</evidence>
<evidence type="ECO:0000256" key="1">
    <source>
        <dbReference type="ARBA" id="ARBA00004141"/>
    </source>
</evidence>
<proteinExistence type="inferred from homology"/>
<evidence type="ECO:0000313" key="10">
    <source>
        <dbReference type="EMBL" id="RVW02074.1"/>
    </source>
</evidence>
<evidence type="ECO:0000256" key="7">
    <source>
        <dbReference type="SAM" id="MobiDB-lite"/>
    </source>
</evidence>
<dbReference type="Gene3D" id="1.20.1540.10">
    <property type="entry name" value="Rhomboid-like"/>
    <property type="match status" value="1"/>
</dbReference>
<dbReference type="RefSeq" id="WP_127954650.1">
    <property type="nucleotide sequence ID" value="NZ_RKLO01000004.1"/>
</dbReference>
<dbReference type="GO" id="GO:0004252">
    <property type="term" value="F:serine-type endopeptidase activity"/>
    <property type="evidence" value="ECO:0007669"/>
    <property type="project" value="InterPro"/>
</dbReference>
<evidence type="ECO:0000256" key="5">
    <source>
        <dbReference type="ARBA" id="ARBA00022989"/>
    </source>
</evidence>
<feature type="transmembrane region" description="Helical" evidence="8">
    <location>
        <begin position="84"/>
        <end position="104"/>
    </location>
</feature>